<dbReference type="Pfam" id="PF14567">
    <property type="entry name" value="SUKH_5"/>
    <property type="match status" value="1"/>
</dbReference>
<sequence>MQIPQLLRVDILGYDLTGASVVEKTVEYRELYNLTQGLVVIEDIDIFAYCLDTNKMVNGECLVIVWDNNAGYENVEAENFISFLSIRLEEKKENWEEDEDWEDEE</sequence>
<organism evidence="1 2">
    <name type="scientific">Bacillus swezeyi</name>
    <dbReference type="NCBI Taxonomy" id="1925020"/>
    <lineage>
        <taxon>Bacteria</taxon>
        <taxon>Bacillati</taxon>
        <taxon>Bacillota</taxon>
        <taxon>Bacilli</taxon>
        <taxon>Bacillales</taxon>
        <taxon>Bacillaceae</taxon>
        <taxon>Bacillus</taxon>
    </lineage>
</organism>
<evidence type="ECO:0008006" key="3">
    <source>
        <dbReference type="Google" id="ProtNLM"/>
    </source>
</evidence>
<dbReference type="SUPFAM" id="SSF160631">
    <property type="entry name" value="SMI1/KNR4-like"/>
    <property type="match status" value="1"/>
</dbReference>
<evidence type="ECO:0000313" key="1">
    <source>
        <dbReference type="EMBL" id="KAA6452741.1"/>
    </source>
</evidence>
<name>A0A5M8RYD1_9BACI</name>
<comment type="caution">
    <text evidence="1">The sequence shown here is derived from an EMBL/GenBank/DDBJ whole genome shotgun (WGS) entry which is preliminary data.</text>
</comment>
<dbReference type="Proteomes" id="UP000324326">
    <property type="component" value="Unassembled WGS sequence"/>
</dbReference>
<gene>
    <name evidence="1" type="ORF">DX927_00500</name>
</gene>
<proteinExistence type="predicted"/>
<dbReference type="AlphaFoldDB" id="A0A5M8RYD1"/>
<dbReference type="EMBL" id="QSND01000001">
    <property type="protein sequence ID" value="KAA6452741.1"/>
    <property type="molecule type" value="Genomic_DNA"/>
</dbReference>
<evidence type="ECO:0000313" key="2">
    <source>
        <dbReference type="Proteomes" id="UP000324326"/>
    </source>
</evidence>
<dbReference type="InterPro" id="IPR037883">
    <property type="entry name" value="Knr4/Smi1-like_sf"/>
</dbReference>
<dbReference type="Gene3D" id="3.40.1580.10">
    <property type="entry name" value="SMI1/KNR4-like"/>
    <property type="match status" value="1"/>
</dbReference>
<protein>
    <recommendedName>
        <fullName evidence="3">SMI1/KNR4 family protein</fullName>
    </recommendedName>
</protein>
<accession>A0A5M8RYD1</accession>
<reference evidence="1 2" key="1">
    <citation type="submission" date="2018-08" db="EMBL/GenBank/DDBJ databases">
        <title>Bacillus phenotypic plasticity.</title>
        <authorList>
            <person name="Hurtado E."/>
        </authorList>
    </citation>
    <scope>NUCLEOTIDE SEQUENCE [LARGE SCALE GENOMIC DNA]</scope>
    <source>
        <strain evidence="1 2">427</strain>
    </source>
</reference>